<accession>A0A8X6KX60</accession>
<comment type="caution">
    <text evidence="2">The sequence shown here is derived from an EMBL/GenBank/DDBJ whole genome shotgun (WGS) entry which is preliminary data.</text>
</comment>
<keyword evidence="3" id="KW-1185">Reference proteome</keyword>
<evidence type="ECO:0000256" key="1">
    <source>
        <dbReference type="SAM" id="MobiDB-lite"/>
    </source>
</evidence>
<feature type="region of interest" description="Disordered" evidence="1">
    <location>
        <begin position="73"/>
        <end position="109"/>
    </location>
</feature>
<dbReference type="AlphaFoldDB" id="A0A8X6KX60"/>
<organism evidence="2 3">
    <name type="scientific">Trichonephila clavata</name>
    <name type="common">Joro spider</name>
    <name type="synonym">Nephila clavata</name>
    <dbReference type="NCBI Taxonomy" id="2740835"/>
    <lineage>
        <taxon>Eukaryota</taxon>
        <taxon>Metazoa</taxon>
        <taxon>Ecdysozoa</taxon>
        <taxon>Arthropoda</taxon>
        <taxon>Chelicerata</taxon>
        <taxon>Arachnida</taxon>
        <taxon>Araneae</taxon>
        <taxon>Araneomorphae</taxon>
        <taxon>Entelegynae</taxon>
        <taxon>Araneoidea</taxon>
        <taxon>Nephilidae</taxon>
        <taxon>Trichonephila</taxon>
    </lineage>
</organism>
<gene>
    <name evidence="2" type="ORF">TNCT_409481</name>
</gene>
<protein>
    <submittedName>
        <fullName evidence="2">Uncharacterized protein</fullName>
    </submittedName>
</protein>
<name>A0A8X6KX60_TRICU</name>
<evidence type="ECO:0000313" key="3">
    <source>
        <dbReference type="Proteomes" id="UP000887116"/>
    </source>
</evidence>
<evidence type="ECO:0000313" key="2">
    <source>
        <dbReference type="EMBL" id="GFQ85638.1"/>
    </source>
</evidence>
<sequence>MTNLGLKTLNVVPCYCHYTLATIWETLNTISLSICRTMCESGHLLAHWLTHFLAETFLPTVLLLERGDLTTSSRHTKRSPQEKISWSLQGAHQGRNDPLPSSGSFRKQKGRWCRSNGTYGGSDEAWDETYRVKMMEIDRLDGPRSGLITGNIVIITKLKFFVPK</sequence>
<dbReference type="EMBL" id="BMAO01003091">
    <property type="protein sequence ID" value="GFQ85638.1"/>
    <property type="molecule type" value="Genomic_DNA"/>
</dbReference>
<dbReference type="Proteomes" id="UP000887116">
    <property type="component" value="Unassembled WGS sequence"/>
</dbReference>
<proteinExistence type="predicted"/>
<reference evidence="2" key="1">
    <citation type="submission" date="2020-07" db="EMBL/GenBank/DDBJ databases">
        <title>Multicomponent nature underlies the extraordinary mechanical properties of spider dragline silk.</title>
        <authorList>
            <person name="Kono N."/>
            <person name="Nakamura H."/>
            <person name="Mori M."/>
            <person name="Yoshida Y."/>
            <person name="Ohtoshi R."/>
            <person name="Malay A.D."/>
            <person name="Moran D.A.P."/>
            <person name="Tomita M."/>
            <person name="Numata K."/>
            <person name="Arakawa K."/>
        </authorList>
    </citation>
    <scope>NUCLEOTIDE SEQUENCE</scope>
</reference>